<sequence length="70" mass="7226">MNPPPHPAGPSLSVTRMEDAAAGVDVDQGVAVAFVVLLGLLLVAATLRCARLVADPYSAVPTVTWEEQNG</sequence>
<evidence type="ECO:0000256" key="2">
    <source>
        <dbReference type="ARBA" id="ARBA00022692"/>
    </source>
</evidence>
<keyword evidence="2 5" id="KW-0812">Transmembrane</keyword>
<dbReference type="AlphaFoldDB" id="A0A1V4KMI9"/>
<evidence type="ECO:0000313" key="6">
    <source>
        <dbReference type="EMBL" id="OPJ85692.1"/>
    </source>
</evidence>
<organism evidence="6 7">
    <name type="scientific">Patagioenas fasciata monilis</name>
    <dbReference type="NCBI Taxonomy" id="372326"/>
    <lineage>
        <taxon>Eukaryota</taxon>
        <taxon>Metazoa</taxon>
        <taxon>Chordata</taxon>
        <taxon>Craniata</taxon>
        <taxon>Vertebrata</taxon>
        <taxon>Euteleostomi</taxon>
        <taxon>Archelosauria</taxon>
        <taxon>Archosauria</taxon>
        <taxon>Dinosauria</taxon>
        <taxon>Saurischia</taxon>
        <taxon>Theropoda</taxon>
        <taxon>Coelurosauria</taxon>
        <taxon>Aves</taxon>
        <taxon>Neognathae</taxon>
        <taxon>Neoaves</taxon>
        <taxon>Columbimorphae</taxon>
        <taxon>Columbiformes</taxon>
        <taxon>Columbidae</taxon>
        <taxon>Patagioenas</taxon>
    </lineage>
</organism>
<dbReference type="Pfam" id="PF11057">
    <property type="entry name" value="Cortexin"/>
    <property type="match status" value="1"/>
</dbReference>
<dbReference type="EMBL" id="LSYS01002801">
    <property type="protein sequence ID" value="OPJ85692.1"/>
    <property type="molecule type" value="Genomic_DNA"/>
</dbReference>
<proteinExistence type="predicted"/>
<evidence type="ECO:0000256" key="3">
    <source>
        <dbReference type="ARBA" id="ARBA00022989"/>
    </source>
</evidence>
<comment type="subcellular location">
    <subcellularLocation>
        <location evidence="1">Membrane</location>
        <topology evidence="1">Single-pass membrane protein</topology>
    </subcellularLocation>
</comment>
<keyword evidence="7" id="KW-1185">Reference proteome</keyword>
<gene>
    <name evidence="6" type="ORF">AV530_009244</name>
</gene>
<protein>
    <recommendedName>
        <fullName evidence="8">CTXD1 protein</fullName>
    </recommendedName>
</protein>
<feature type="transmembrane region" description="Helical" evidence="5">
    <location>
        <begin position="29"/>
        <end position="47"/>
    </location>
</feature>
<dbReference type="PANTHER" id="PTHR16736:SF6">
    <property type="entry name" value="CORTEXIN DOMAIN CONTAINING 2"/>
    <property type="match status" value="1"/>
</dbReference>
<evidence type="ECO:0000256" key="4">
    <source>
        <dbReference type="ARBA" id="ARBA00023136"/>
    </source>
</evidence>
<evidence type="ECO:0008006" key="8">
    <source>
        <dbReference type="Google" id="ProtNLM"/>
    </source>
</evidence>
<name>A0A1V4KMI9_PATFA</name>
<evidence type="ECO:0000256" key="1">
    <source>
        <dbReference type="ARBA" id="ARBA00004167"/>
    </source>
</evidence>
<dbReference type="PANTHER" id="PTHR16736">
    <property type="entry name" value="CORTEXIN-1-RELATED"/>
    <property type="match status" value="1"/>
</dbReference>
<dbReference type="InterPro" id="IPR020066">
    <property type="entry name" value="Cortexin"/>
</dbReference>
<keyword evidence="4 5" id="KW-0472">Membrane</keyword>
<comment type="caution">
    <text evidence="6">The sequence shown here is derived from an EMBL/GenBank/DDBJ whole genome shotgun (WGS) entry which is preliminary data.</text>
</comment>
<reference evidence="6 7" key="1">
    <citation type="submission" date="2016-02" db="EMBL/GenBank/DDBJ databases">
        <title>Band-tailed pigeon sequencing and assembly.</title>
        <authorList>
            <person name="Soares A.E."/>
            <person name="Novak B.J."/>
            <person name="Rice E.S."/>
            <person name="O'Connell B."/>
            <person name="Chang D."/>
            <person name="Weber S."/>
            <person name="Shapiro B."/>
        </authorList>
    </citation>
    <scope>NUCLEOTIDE SEQUENCE [LARGE SCALE GENOMIC DNA]</scope>
    <source>
        <strain evidence="6">BTP2013</strain>
        <tissue evidence="6">Blood</tissue>
    </source>
</reference>
<keyword evidence="3 5" id="KW-1133">Transmembrane helix</keyword>
<accession>A0A1V4KMI9</accession>
<dbReference type="GO" id="GO:0016020">
    <property type="term" value="C:membrane"/>
    <property type="evidence" value="ECO:0007669"/>
    <property type="project" value="UniProtKB-SubCell"/>
</dbReference>
<dbReference type="Proteomes" id="UP000190648">
    <property type="component" value="Unassembled WGS sequence"/>
</dbReference>
<evidence type="ECO:0000256" key="5">
    <source>
        <dbReference type="SAM" id="Phobius"/>
    </source>
</evidence>
<evidence type="ECO:0000313" key="7">
    <source>
        <dbReference type="Proteomes" id="UP000190648"/>
    </source>
</evidence>